<dbReference type="PATRIC" id="fig|512763.3.peg.565"/>
<reference evidence="1 2" key="1">
    <citation type="submission" date="2015-08" db="EMBL/GenBank/DDBJ databases">
        <title>Complete genome sequence of Rufibacter tibetensis strain 1351t, a radiation-resistant bacterium from tibet plateau.</title>
        <authorList>
            <person name="Dai J."/>
        </authorList>
    </citation>
    <scope>NUCLEOTIDE SEQUENCE [LARGE SCALE GENOMIC DNA]</scope>
    <source>
        <strain evidence="1 2">1351</strain>
    </source>
</reference>
<sequence length="194" mass="22484">MKETTAKAEIWLIKFWKGIQVFILHLFSTFKPRTNPPKTMKCELSLIFEENDGTLRWIFNILIYAHQISEPKVRKMLQPTLQEFLHKRSYQEVVRLAETDIDEGDFVRDYLKQNLLKFNASQVRVKGEKIKSICFTIEQAGHMQKAADPESVDPEVLALFEGHELKLQQINHCAIEALKTAGAKGVQIEKFSHE</sequence>
<dbReference type="Proteomes" id="UP000061382">
    <property type="component" value="Chromosome"/>
</dbReference>
<dbReference type="KEGG" id="rti:DC20_02545"/>
<organism evidence="1 2">
    <name type="scientific">Rufibacter tibetensis</name>
    <dbReference type="NCBI Taxonomy" id="512763"/>
    <lineage>
        <taxon>Bacteria</taxon>
        <taxon>Pseudomonadati</taxon>
        <taxon>Bacteroidota</taxon>
        <taxon>Cytophagia</taxon>
        <taxon>Cytophagales</taxon>
        <taxon>Hymenobacteraceae</taxon>
        <taxon>Rufibacter</taxon>
    </lineage>
</organism>
<proteinExistence type="predicted"/>
<keyword evidence="2" id="KW-1185">Reference proteome</keyword>
<dbReference type="AlphaFoldDB" id="A0A0P0BZV8"/>
<protein>
    <submittedName>
        <fullName evidence="1">Uncharacterized protein</fullName>
    </submittedName>
</protein>
<name>A0A0P0BZV8_9BACT</name>
<evidence type="ECO:0000313" key="1">
    <source>
        <dbReference type="EMBL" id="ALI98058.1"/>
    </source>
</evidence>
<accession>A0A0P0BZV8</accession>
<dbReference type="EMBL" id="CP012643">
    <property type="protein sequence ID" value="ALI98058.1"/>
    <property type="molecule type" value="Genomic_DNA"/>
</dbReference>
<gene>
    <name evidence="1" type="ORF">DC20_02545</name>
</gene>
<evidence type="ECO:0000313" key="2">
    <source>
        <dbReference type="Proteomes" id="UP000061382"/>
    </source>
</evidence>